<dbReference type="PANTHER" id="PTHR30390">
    <property type="entry name" value="SEDOHEPTULOSE 7-PHOSPHATE ISOMERASE / DNAA INITIATOR-ASSOCIATING FACTOR FOR REPLICATION INITIATION"/>
    <property type="match status" value="1"/>
</dbReference>
<evidence type="ECO:0000313" key="2">
    <source>
        <dbReference type="EMBL" id="VFJ92576.1"/>
    </source>
</evidence>
<feature type="domain" description="SIS" evidence="1">
    <location>
        <begin position="41"/>
        <end position="196"/>
    </location>
</feature>
<gene>
    <name evidence="2" type="ORF">BECKH772A_GA0070896_1004510</name>
    <name evidence="3" type="ORF">BECKH772B_GA0070898_1004511</name>
    <name evidence="4" type="ORF">BECKH772C_GA0070978_1004211</name>
</gene>
<dbReference type="GO" id="GO:1901135">
    <property type="term" value="P:carbohydrate derivative metabolic process"/>
    <property type="evidence" value="ECO:0007669"/>
    <property type="project" value="InterPro"/>
</dbReference>
<evidence type="ECO:0000313" key="3">
    <source>
        <dbReference type="EMBL" id="VFJ93476.1"/>
    </source>
</evidence>
<dbReference type="InterPro" id="IPR050099">
    <property type="entry name" value="SIS_GmhA/DiaA_subfam"/>
</dbReference>
<dbReference type="EMBL" id="CAADFG010000045">
    <property type="protein sequence ID" value="VFJ92576.1"/>
    <property type="molecule type" value="Genomic_DNA"/>
</dbReference>
<dbReference type="AlphaFoldDB" id="A0A450UJ53"/>
<dbReference type="Gene3D" id="3.40.50.10490">
    <property type="entry name" value="Glucose-6-phosphate isomerase like protein, domain 1"/>
    <property type="match status" value="1"/>
</dbReference>
<dbReference type="InterPro" id="IPR035461">
    <property type="entry name" value="GmhA/DiaA"/>
</dbReference>
<dbReference type="GO" id="GO:0097367">
    <property type="term" value="F:carbohydrate derivative binding"/>
    <property type="evidence" value="ECO:0007669"/>
    <property type="project" value="InterPro"/>
</dbReference>
<dbReference type="EMBL" id="CAADFI010000045">
    <property type="protein sequence ID" value="VFJ93476.1"/>
    <property type="molecule type" value="Genomic_DNA"/>
</dbReference>
<dbReference type="EMBL" id="CAADFJ010000042">
    <property type="protein sequence ID" value="VFK00259.1"/>
    <property type="molecule type" value="Genomic_DNA"/>
</dbReference>
<evidence type="ECO:0000259" key="1">
    <source>
        <dbReference type="PROSITE" id="PS51464"/>
    </source>
</evidence>
<accession>A0A450UJ53</accession>
<dbReference type="Pfam" id="PF13580">
    <property type="entry name" value="SIS_2"/>
    <property type="match status" value="1"/>
</dbReference>
<dbReference type="PANTHER" id="PTHR30390:SF6">
    <property type="entry name" value="DNAA INITIATOR-ASSOCIATING PROTEIN DIAA"/>
    <property type="match status" value="1"/>
</dbReference>
<dbReference type="CDD" id="cd05006">
    <property type="entry name" value="SIS_GmhA"/>
    <property type="match status" value="1"/>
</dbReference>
<reference evidence="2" key="1">
    <citation type="submission" date="2019-02" db="EMBL/GenBank/DDBJ databases">
        <authorList>
            <person name="Gruber-Vodicka R. H."/>
            <person name="Seah K. B. B."/>
        </authorList>
    </citation>
    <scope>NUCLEOTIDE SEQUENCE</scope>
    <source>
        <strain evidence="4">BECK_SA2B12</strain>
        <strain evidence="2">BECK_SA2B15</strain>
        <strain evidence="3">BECK_SA2B20</strain>
    </source>
</reference>
<protein>
    <submittedName>
        <fullName evidence="2">D-sedoheptulose 7-phosphate isomerase</fullName>
    </submittedName>
</protein>
<dbReference type="InterPro" id="IPR046348">
    <property type="entry name" value="SIS_dom_sf"/>
</dbReference>
<dbReference type="PROSITE" id="PS51464">
    <property type="entry name" value="SIS"/>
    <property type="match status" value="1"/>
</dbReference>
<name>A0A450UJ53_9GAMM</name>
<organism evidence="2">
    <name type="scientific">Candidatus Kentrum eta</name>
    <dbReference type="NCBI Taxonomy" id="2126337"/>
    <lineage>
        <taxon>Bacteria</taxon>
        <taxon>Pseudomonadati</taxon>
        <taxon>Pseudomonadota</taxon>
        <taxon>Gammaproteobacteria</taxon>
        <taxon>Candidatus Kentrum</taxon>
    </lineage>
</organism>
<dbReference type="GO" id="GO:0016853">
    <property type="term" value="F:isomerase activity"/>
    <property type="evidence" value="ECO:0007669"/>
    <property type="project" value="UniProtKB-KW"/>
</dbReference>
<dbReference type="SUPFAM" id="SSF53697">
    <property type="entry name" value="SIS domain"/>
    <property type="match status" value="1"/>
</dbReference>
<sequence length="208" mass="22648">MNKTDDSSHSPSFTDALQRHNHLFGQLASVEEICRLLAHQTEGCLRSGGKLLLMGNGGSAADCQHLAAEFVVRYRTERQPLAAIALTVDTSILTAHANDYDYSSVFTRQVRALCKPGDLIIGLSTSGNSPNVIDAIRAGKEIGARTWGWTGQGGGKLTGIADHLLEIPHTETARIQEAHLFIGHWLCEELDNRITTHPDMAEANNNPR</sequence>
<proteinExistence type="predicted"/>
<keyword evidence="2" id="KW-0413">Isomerase</keyword>
<dbReference type="InterPro" id="IPR001347">
    <property type="entry name" value="SIS_dom"/>
</dbReference>
<evidence type="ECO:0000313" key="4">
    <source>
        <dbReference type="EMBL" id="VFK00259.1"/>
    </source>
</evidence>